<name>A0ACB8F0U5_9SAUR</name>
<gene>
    <name evidence="1" type="ORF">K3G42_018923</name>
</gene>
<proteinExistence type="predicted"/>
<dbReference type="EMBL" id="CM037625">
    <property type="protein sequence ID" value="KAH7998679.1"/>
    <property type="molecule type" value="Genomic_DNA"/>
</dbReference>
<evidence type="ECO:0000313" key="1">
    <source>
        <dbReference type="EMBL" id="KAH7998679.1"/>
    </source>
</evidence>
<organism evidence="1 2">
    <name type="scientific">Sphaerodactylus townsendi</name>
    <dbReference type="NCBI Taxonomy" id="933632"/>
    <lineage>
        <taxon>Eukaryota</taxon>
        <taxon>Metazoa</taxon>
        <taxon>Chordata</taxon>
        <taxon>Craniata</taxon>
        <taxon>Vertebrata</taxon>
        <taxon>Euteleostomi</taxon>
        <taxon>Lepidosauria</taxon>
        <taxon>Squamata</taxon>
        <taxon>Bifurcata</taxon>
        <taxon>Gekkota</taxon>
        <taxon>Sphaerodactylidae</taxon>
        <taxon>Sphaerodactylus</taxon>
    </lineage>
</organism>
<accession>A0ACB8F0U5</accession>
<keyword evidence="2" id="KW-1185">Reference proteome</keyword>
<dbReference type="Proteomes" id="UP000827872">
    <property type="component" value="Linkage Group LG12"/>
</dbReference>
<reference evidence="1" key="1">
    <citation type="submission" date="2021-08" db="EMBL/GenBank/DDBJ databases">
        <title>The first chromosome-level gecko genome reveals the dynamic sex chromosomes of Neotropical dwarf geckos (Sphaerodactylidae: Sphaerodactylus).</title>
        <authorList>
            <person name="Pinto B.J."/>
            <person name="Keating S.E."/>
            <person name="Gamble T."/>
        </authorList>
    </citation>
    <scope>NUCLEOTIDE SEQUENCE</scope>
    <source>
        <strain evidence="1">TG3544</strain>
    </source>
</reference>
<protein>
    <submittedName>
        <fullName evidence="1">Uncharacterized protein</fullName>
    </submittedName>
</protein>
<evidence type="ECO:0000313" key="2">
    <source>
        <dbReference type="Proteomes" id="UP000827872"/>
    </source>
</evidence>
<sequence length="178" mass="19975">MKAPIKQWHYNTSKNYATVDPSVARQVLIIRGSIASCGGPIRKLSKAVRLVIKCTLLPLLMNSQSTKKQSDRSQSFLLSGARPKEQPAKEDQDAVIQSLWEQLREMHLRVLQAELVLETERGSHGSHSLTPVPADRYGRESVETVPQQMHSSLEVDRDQESGLQQLEFSVVRGYLGLQ</sequence>
<comment type="caution">
    <text evidence="1">The sequence shown here is derived from an EMBL/GenBank/DDBJ whole genome shotgun (WGS) entry which is preliminary data.</text>
</comment>